<feature type="compositionally biased region" description="Pro residues" evidence="1">
    <location>
        <begin position="13"/>
        <end position="29"/>
    </location>
</feature>
<protein>
    <submittedName>
        <fullName evidence="2">Uncharacterized protein</fullName>
    </submittedName>
</protein>
<evidence type="ECO:0000313" key="3">
    <source>
        <dbReference type="Proteomes" id="UP001341840"/>
    </source>
</evidence>
<feature type="region of interest" description="Disordered" evidence="1">
    <location>
        <begin position="1"/>
        <end position="78"/>
    </location>
</feature>
<dbReference type="Proteomes" id="UP001341840">
    <property type="component" value="Unassembled WGS sequence"/>
</dbReference>
<feature type="compositionally biased region" description="Low complexity" evidence="1">
    <location>
        <begin position="1"/>
        <end position="12"/>
    </location>
</feature>
<dbReference type="EMBL" id="JASCZI010000245">
    <property type="protein sequence ID" value="MED6110424.1"/>
    <property type="molecule type" value="Genomic_DNA"/>
</dbReference>
<accession>A0ABU6QER6</accession>
<reference evidence="2 3" key="1">
    <citation type="journal article" date="2023" name="Plants (Basel)">
        <title>Bridging the Gap: Combining Genomics and Transcriptomics Approaches to Understand Stylosanthes scabra, an Orphan Legume from the Brazilian Caatinga.</title>
        <authorList>
            <person name="Ferreira-Neto J.R.C."/>
            <person name="da Silva M.D."/>
            <person name="Binneck E."/>
            <person name="de Melo N.F."/>
            <person name="da Silva R.H."/>
            <person name="de Melo A.L.T.M."/>
            <person name="Pandolfi V."/>
            <person name="Bustamante F.O."/>
            <person name="Brasileiro-Vidal A.C."/>
            <person name="Benko-Iseppon A.M."/>
        </authorList>
    </citation>
    <scope>NUCLEOTIDE SEQUENCE [LARGE SCALE GENOMIC DNA]</scope>
    <source>
        <tissue evidence="2">Leaves</tissue>
    </source>
</reference>
<sequence>MQSGNSSSVALPAMPPPPPPARSPSPSPQPDRATSPSQHDDDLDYAEFGTEVAGESKRNERIATNPRRPLLDQMRTQQ</sequence>
<proteinExistence type="predicted"/>
<name>A0ABU6QER6_9FABA</name>
<keyword evidence="3" id="KW-1185">Reference proteome</keyword>
<evidence type="ECO:0000256" key="1">
    <source>
        <dbReference type="SAM" id="MobiDB-lite"/>
    </source>
</evidence>
<organism evidence="2 3">
    <name type="scientific">Stylosanthes scabra</name>
    <dbReference type="NCBI Taxonomy" id="79078"/>
    <lineage>
        <taxon>Eukaryota</taxon>
        <taxon>Viridiplantae</taxon>
        <taxon>Streptophyta</taxon>
        <taxon>Embryophyta</taxon>
        <taxon>Tracheophyta</taxon>
        <taxon>Spermatophyta</taxon>
        <taxon>Magnoliopsida</taxon>
        <taxon>eudicotyledons</taxon>
        <taxon>Gunneridae</taxon>
        <taxon>Pentapetalae</taxon>
        <taxon>rosids</taxon>
        <taxon>fabids</taxon>
        <taxon>Fabales</taxon>
        <taxon>Fabaceae</taxon>
        <taxon>Papilionoideae</taxon>
        <taxon>50 kb inversion clade</taxon>
        <taxon>dalbergioids sensu lato</taxon>
        <taxon>Dalbergieae</taxon>
        <taxon>Pterocarpus clade</taxon>
        <taxon>Stylosanthes</taxon>
    </lineage>
</organism>
<comment type="caution">
    <text evidence="2">The sequence shown here is derived from an EMBL/GenBank/DDBJ whole genome shotgun (WGS) entry which is preliminary data.</text>
</comment>
<evidence type="ECO:0000313" key="2">
    <source>
        <dbReference type="EMBL" id="MED6110424.1"/>
    </source>
</evidence>
<gene>
    <name evidence="2" type="ORF">PIB30_042730</name>
</gene>